<dbReference type="SUPFAM" id="SSF69754">
    <property type="entry name" value="Ribosome binding protein Y (YfiA homologue)"/>
    <property type="match status" value="1"/>
</dbReference>
<reference evidence="1 2" key="1">
    <citation type="submission" date="2018-08" db="EMBL/GenBank/DDBJ databases">
        <title>Genome sequencing of rice bacterial endophytes.</title>
        <authorList>
            <person name="Venturi V."/>
        </authorList>
    </citation>
    <scope>NUCLEOTIDE SEQUENCE [LARGE SCALE GENOMIC DNA]</scope>
    <source>
        <strain evidence="1 2">E1205</strain>
    </source>
</reference>
<gene>
    <name evidence="1" type="ORF">DFO61_3302</name>
</gene>
<name>A0A397MGH3_ECTOL</name>
<dbReference type="InterPro" id="IPR036567">
    <property type="entry name" value="RHF-like"/>
</dbReference>
<dbReference type="Gene3D" id="3.30.160.100">
    <property type="entry name" value="Ribosome hibernation promotion factor-like"/>
    <property type="match status" value="1"/>
</dbReference>
<dbReference type="Pfam" id="PF02482">
    <property type="entry name" value="Ribosomal_S30AE"/>
    <property type="match status" value="1"/>
</dbReference>
<sequence>MQVLVNSGKHVASSMALKDDIRSRVRDKLQRYEDHLTRIEIHLSDENALKNGPQDKRCKVEARMKGRDPLTVSYDACELHQALDGAMNKLTSVLDRNLGKDAKRWIH</sequence>
<dbReference type="Proteomes" id="UP000265836">
    <property type="component" value="Unassembled WGS sequence"/>
</dbReference>
<organism evidence="1 2">
    <name type="scientific">Ectopseudomonas oleovorans</name>
    <name type="common">Pseudomonas oleovorans</name>
    <dbReference type="NCBI Taxonomy" id="301"/>
    <lineage>
        <taxon>Bacteria</taxon>
        <taxon>Pseudomonadati</taxon>
        <taxon>Pseudomonadota</taxon>
        <taxon>Gammaproteobacteria</taxon>
        <taxon>Pseudomonadales</taxon>
        <taxon>Pseudomonadaceae</taxon>
        <taxon>Ectopseudomonas</taxon>
    </lineage>
</organism>
<dbReference type="RefSeq" id="WP_119693771.1">
    <property type="nucleotide sequence ID" value="NZ_QXDA01000004.1"/>
</dbReference>
<comment type="caution">
    <text evidence="1">The sequence shown here is derived from an EMBL/GenBank/DDBJ whole genome shotgun (WGS) entry which is preliminary data.</text>
</comment>
<evidence type="ECO:0000313" key="1">
    <source>
        <dbReference type="EMBL" id="RIA22613.1"/>
    </source>
</evidence>
<proteinExistence type="predicted"/>
<protein>
    <submittedName>
        <fullName evidence="1">Ribosomal subunit interface protein</fullName>
    </submittedName>
</protein>
<dbReference type="AlphaFoldDB" id="A0A397MGH3"/>
<dbReference type="InterPro" id="IPR003489">
    <property type="entry name" value="RHF/RaiA"/>
</dbReference>
<accession>A0A397MGH3</accession>
<evidence type="ECO:0000313" key="2">
    <source>
        <dbReference type="Proteomes" id="UP000265836"/>
    </source>
</evidence>
<dbReference type="EMBL" id="QXDA01000004">
    <property type="protein sequence ID" value="RIA22613.1"/>
    <property type="molecule type" value="Genomic_DNA"/>
</dbReference>